<dbReference type="SUPFAM" id="SSF50151">
    <property type="entry name" value="SacY-like RNA-binding domain"/>
    <property type="match status" value="1"/>
</dbReference>
<dbReference type="PANTHER" id="PTHR30185">
    <property type="entry name" value="CRYPTIC BETA-GLUCOSIDE BGL OPERON ANTITERMINATOR"/>
    <property type="match status" value="1"/>
</dbReference>
<dbReference type="Gene3D" id="1.20.890.100">
    <property type="match status" value="1"/>
</dbReference>
<evidence type="ECO:0000259" key="2">
    <source>
        <dbReference type="PROSITE" id="PS51372"/>
    </source>
</evidence>
<dbReference type="Pfam" id="PF03123">
    <property type="entry name" value="CAT_RBD"/>
    <property type="match status" value="1"/>
</dbReference>
<dbReference type="GO" id="GO:0003723">
    <property type="term" value="F:RNA binding"/>
    <property type="evidence" value="ECO:0007669"/>
    <property type="project" value="InterPro"/>
</dbReference>
<dbReference type="GO" id="GO:0006355">
    <property type="term" value="P:regulation of DNA-templated transcription"/>
    <property type="evidence" value="ECO:0007669"/>
    <property type="project" value="InterPro"/>
</dbReference>
<feature type="domain" description="PRD" evidence="2">
    <location>
        <begin position="76"/>
        <end position="181"/>
    </location>
</feature>
<dbReference type="RefSeq" id="WP_095836060.1">
    <property type="nucleotide sequence ID" value="NZ_BPWC01000002.1"/>
</dbReference>
<dbReference type="InterPro" id="IPR004341">
    <property type="entry name" value="CAT_RNA-bd_dom"/>
</dbReference>
<protein>
    <submittedName>
        <fullName evidence="3">PRD domain-containing protein</fullName>
    </submittedName>
</protein>
<dbReference type="SMART" id="SM01061">
    <property type="entry name" value="CAT_RBD"/>
    <property type="match status" value="1"/>
</dbReference>
<dbReference type="InterPro" id="IPR036634">
    <property type="entry name" value="PRD_sf"/>
</dbReference>
<reference evidence="3" key="1">
    <citation type="submission" date="2019-11" db="EMBL/GenBank/DDBJ databases">
        <title>Draft Genome Sequence of Plant Growth-Promoting Rhizosphere-Associated Bacteria.</title>
        <authorList>
            <person name="Vasilyev I.Y."/>
            <person name="Radchenko V."/>
            <person name="Ilnitskaya E.V."/>
        </authorList>
    </citation>
    <scope>NUCLEOTIDE SEQUENCE</scope>
    <source>
        <strain evidence="3">VRA_517_n</strain>
    </source>
</reference>
<gene>
    <name evidence="3" type="ORF">GKC39_06750</name>
</gene>
<dbReference type="InterPro" id="IPR050661">
    <property type="entry name" value="BglG_antiterminators"/>
</dbReference>
<sequence length="288" mass="33609">MTKELRIMKGSFTVEKVLNNNVLIATHDRYSEVVLIGKGIGFGKKQADVIEDKGYDKMFILKDEKEQKQFKKLLGYVDETLVDISNDVIYHIKKRTSQPLNEHIHIALTDHIAFAVKRLQQGFDIKNPFLMETETLYPEEFQIAREVVGMINEKTGICLPEGEIGFIALHIHSALTNRPLSEVNQHSQLMSRLVQVIEDSFQMKVNKESVHYLRLIRHIRFTIDRINREEQTKEPEKLMLLLKNEYPLCYNTAWKLIKILQQILKKPVHEAEAVYLTLHLYRLTNKIS</sequence>
<organism evidence="3">
    <name type="scientific">Bacillus velezensis</name>
    <dbReference type="NCBI Taxonomy" id="492670"/>
    <lineage>
        <taxon>Bacteria</taxon>
        <taxon>Bacillati</taxon>
        <taxon>Bacillota</taxon>
        <taxon>Bacilli</taxon>
        <taxon>Bacillales</taxon>
        <taxon>Bacillaceae</taxon>
        <taxon>Bacillus</taxon>
        <taxon>Bacillus amyloliquefaciens group</taxon>
    </lineage>
</organism>
<dbReference type="InterPro" id="IPR011608">
    <property type="entry name" value="PRD"/>
</dbReference>
<accession>A0A6A8LEX6</accession>
<feature type="domain" description="PRD" evidence="2">
    <location>
        <begin position="182"/>
        <end position="288"/>
    </location>
</feature>
<dbReference type="AlphaFoldDB" id="A0A6A8LEX6"/>
<dbReference type="Pfam" id="PF00874">
    <property type="entry name" value="PRD"/>
    <property type="match status" value="2"/>
</dbReference>
<dbReference type="Gene3D" id="2.30.24.10">
    <property type="entry name" value="CAT RNA-binding domain"/>
    <property type="match status" value="1"/>
</dbReference>
<dbReference type="NCBIfam" id="NF047357">
    <property type="entry name" value="antiterm_GlcT"/>
    <property type="match status" value="1"/>
</dbReference>
<dbReference type="Gene3D" id="1.10.1790.10">
    <property type="entry name" value="PRD domain"/>
    <property type="match status" value="1"/>
</dbReference>
<evidence type="ECO:0000256" key="1">
    <source>
        <dbReference type="ARBA" id="ARBA00022737"/>
    </source>
</evidence>
<evidence type="ECO:0000313" key="3">
    <source>
        <dbReference type="EMBL" id="MSE01763.1"/>
    </source>
</evidence>
<proteinExistence type="predicted"/>
<dbReference type="InterPro" id="IPR036650">
    <property type="entry name" value="CAT_RNA-bd_dom_sf"/>
</dbReference>
<dbReference type="PANTHER" id="PTHR30185:SF16">
    <property type="entry name" value="PROTEIN GLCT"/>
    <property type="match status" value="1"/>
</dbReference>
<name>A0A6A8LEX6_BACVE</name>
<dbReference type="PROSITE" id="PS51372">
    <property type="entry name" value="PRD_2"/>
    <property type="match status" value="2"/>
</dbReference>
<dbReference type="Gene3D" id="1.20.58.1950">
    <property type="match status" value="1"/>
</dbReference>
<comment type="caution">
    <text evidence="3">The sequence shown here is derived from an EMBL/GenBank/DDBJ whole genome shotgun (WGS) entry which is preliminary data.</text>
</comment>
<keyword evidence="1" id="KW-0677">Repeat</keyword>
<dbReference type="EMBL" id="WKKV01000002">
    <property type="protein sequence ID" value="MSE01763.1"/>
    <property type="molecule type" value="Genomic_DNA"/>
</dbReference>
<dbReference type="SUPFAM" id="SSF63520">
    <property type="entry name" value="PTS-regulatory domain, PRD"/>
    <property type="match status" value="2"/>
</dbReference>